<evidence type="ECO:0000313" key="3">
    <source>
        <dbReference type="EMBL" id="MDH7451987.1"/>
    </source>
</evidence>
<dbReference type="EMBL" id="JARYGX010000008">
    <property type="protein sequence ID" value="MDH7451987.1"/>
    <property type="molecule type" value="Genomic_DNA"/>
</dbReference>
<dbReference type="Proteomes" id="UP001160550">
    <property type="component" value="Unassembled WGS sequence"/>
</dbReference>
<evidence type="ECO:0000313" key="4">
    <source>
        <dbReference type="Proteomes" id="UP001160550"/>
    </source>
</evidence>
<accession>A0ABT6MN25</accession>
<name>A0ABT6MN25_9GAMM</name>
<evidence type="ECO:0000256" key="1">
    <source>
        <dbReference type="SAM" id="MobiDB-lite"/>
    </source>
</evidence>
<comment type="caution">
    <text evidence="3">The sequence shown here is derived from an EMBL/GenBank/DDBJ whole genome shotgun (WGS) entry which is preliminary data.</text>
</comment>
<keyword evidence="2" id="KW-1133">Transmembrane helix</keyword>
<dbReference type="RefSeq" id="WP_280941197.1">
    <property type="nucleotide sequence ID" value="NZ_JARYGX010000008.1"/>
</dbReference>
<evidence type="ECO:0000256" key="2">
    <source>
        <dbReference type="SAM" id="Phobius"/>
    </source>
</evidence>
<feature type="compositionally biased region" description="Basic and acidic residues" evidence="1">
    <location>
        <begin position="287"/>
        <end position="310"/>
    </location>
</feature>
<evidence type="ECO:0008006" key="5">
    <source>
        <dbReference type="Google" id="ProtNLM"/>
    </source>
</evidence>
<organism evidence="3 4">
    <name type="scientific">Luteimonas composti</name>
    <dbReference type="NCBI Taxonomy" id="398257"/>
    <lineage>
        <taxon>Bacteria</taxon>
        <taxon>Pseudomonadati</taxon>
        <taxon>Pseudomonadota</taxon>
        <taxon>Gammaproteobacteria</taxon>
        <taxon>Lysobacterales</taxon>
        <taxon>Lysobacteraceae</taxon>
        <taxon>Luteimonas</taxon>
    </lineage>
</organism>
<sequence length="317" mass="33056">MLQHARALGVALFGDPLLALAIAVEPLCTLAFGPDQRLLAVAVEAAGPIAAAVVPAIVAGLLAPRLGRGHRAPAGIVAARLLALARQVAFAIGLLLQCLASLRVARVLPGLPAARNLVARPRLFAERGLPSLRLRPLRLVTSLLALRLGTLRLLTLHLGSPPLVAPGRLLALGFGPLRRLQLLSAGAFALGGRIRSAARLHLAFRLALSSDVVPGAGLGDRTGRLPCLTRLAGRLALFPGRATRAIGLLAPRRRFRATRLAVALGAVLAAFAFAFLRDGGSDGGDCQSKREGGLEDKAEGRLLHGGDPCRHPGRRRA</sequence>
<keyword evidence="2" id="KW-0812">Transmembrane</keyword>
<keyword evidence="2" id="KW-0472">Membrane</keyword>
<feature type="transmembrane region" description="Helical" evidence="2">
    <location>
        <begin position="39"/>
        <end position="62"/>
    </location>
</feature>
<protein>
    <recommendedName>
        <fullName evidence="5">MFS transporter</fullName>
    </recommendedName>
</protein>
<reference evidence="3" key="2">
    <citation type="submission" date="2023-04" db="EMBL/GenBank/DDBJ databases">
        <authorList>
            <person name="Sun J.-Q."/>
        </authorList>
    </citation>
    <scope>NUCLEOTIDE SEQUENCE</scope>
    <source>
        <strain evidence="3">CC-YY355</strain>
    </source>
</reference>
<keyword evidence="4" id="KW-1185">Reference proteome</keyword>
<proteinExistence type="predicted"/>
<reference evidence="3" key="1">
    <citation type="journal article" date="2007" name="Int. J. Syst. Evol. Microbiol.">
        <title>Luteimonas composti sp. nov., a moderately thermophilic bacterium isolated from food waste.</title>
        <authorList>
            <person name="Young C.C."/>
            <person name="Kampfer P."/>
            <person name="Chen W.M."/>
            <person name="Yen W.S."/>
            <person name="Arun A.B."/>
            <person name="Lai W.A."/>
            <person name="Shen F.T."/>
            <person name="Rekha P.D."/>
            <person name="Lin K.Y."/>
            <person name="Chou J.H."/>
        </authorList>
    </citation>
    <scope>NUCLEOTIDE SEQUENCE</scope>
    <source>
        <strain evidence="3">CC-YY355</strain>
    </source>
</reference>
<feature type="transmembrane region" description="Helical" evidence="2">
    <location>
        <begin position="257"/>
        <end position="276"/>
    </location>
</feature>
<gene>
    <name evidence="3" type="ORF">QF205_02695</name>
</gene>
<feature type="region of interest" description="Disordered" evidence="1">
    <location>
        <begin position="282"/>
        <end position="317"/>
    </location>
</feature>